<keyword evidence="3" id="KW-1185">Reference proteome</keyword>
<gene>
    <name evidence="2" type="ORF">OESDEN_23788</name>
</gene>
<feature type="non-terminal residue" evidence="2">
    <location>
        <position position="283"/>
    </location>
</feature>
<dbReference type="InterPro" id="IPR021109">
    <property type="entry name" value="Peptidase_aspartic_dom_sf"/>
</dbReference>
<name>A0A0B1RZE3_OESDE</name>
<dbReference type="PANTHER" id="PTHR47331:SF1">
    <property type="entry name" value="GAG-LIKE PROTEIN"/>
    <property type="match status" value="1"/>
</dbReference>
<evidence type="ECO:0000259" key="1">
    <source>
        <dbReference type="Pfam" id="PF05585"/>
    </source>
</evidence>
<dbReference type="PROSITE" id="PS00141">
    <property type="entry name" value="ASP_PROTEASE"/>
    <property type="match status" value="1"/>
</dbReference>
<accession>A0A0B1RZE3</accession>
<dbReference type="GO" id="GO:0004190">
    <property type="term" value="F:aspartic-type endopeptidase activity"/>
    <property type="evidence" value="ECO:0007669"/>
    <property type="project" value="InterPro"/>
</dbReference>
<sequence length="283" mass="31684">MIFNEEEMDYQPVNLLLDSGAQRSFIKSGLSSGLELSIIRSTSFTTSGMGELQETFNSNEVHITLKGLHSSKKLKKLSVHTKEKLTTRLETAQLSEDDLKFISARDLNIAQQTLSKSSVSPDILIGQDLLSSIIDHSIPVLTLPSGLILTPTVFGYTISGSSLATWKTAFAQIQEGALVVATPNVSSKDDYKQDIKHLYELEALGIKTENDPDEDSILKFMDDYRKTIEIKDQTITAGFPFKDNAEKLKDNFNIAFRRLQALLRTLQKDKDKLKLYNETLQAY</sequence>
<feature type="domain" description="DUF1758" evidence="1">
    <location>
        <begin position="15"/>
        <end position="161"/>
    </location>
</feature>
<dbReference type="Proteomes" id="UP000053660">
    <property type="component" value="Unassembled WGS sequence"/>
</dbReference>
<evidence type="ECO:0000313" key="2">
    <source>
        <dbReference type="EMBL" id="KHJ76592.1"/>
    </source>
</evidence>
<proteinExistence type="predicted"/>
<dbReference type="Gene3D" id="2.40.70.10">
    <property type="entry name" value="Acid Proteases"/>
    <property type="match status" value="1"/>
</dbReference>
<dbReference type="GO" id="GO:0006508">
    <property type="term" value="P:proteolysis"/>
    <property type="evidence" value="ECO:0007669"/>
    <property type="project" value="InterPro"/>
</dbReference>
<protein>
    <recommendedName>
        <fullName evidence="1">DUF1758 domain-containing protein</fullName>
    </recommendedName>
</protein>
<organism evidence="2 3">
    <name type="scientific">Oesophagostomum dentatum</name>
    <name type="common">Nodular worm</name>
    <dbReference type="NCBI Taxonomy" id="61180"/>
    <lineage>
        <taxon>Eukaryota</taxon>
        <taxon>Metazoa</taxon>
        <taxon>Ecdysozoa</taxon>
        <taxon>Nematoda</taxon>
        <taxon>Chromadorea</taxon>
        <taxon>Rhabditida</taxon>
        <taxon>Rhabditina</taxon>
        <taxon>Rhabditomorpha</taxon>
        <taxon>Strongyloidea</taxon>
        <taxon>Strongylidae</taxon>
        <taxon>Oesophagostomum</taxon>
    </lineage>
</organism>
<reference evidence="2 3" key="1">
    <citation type="submission" date="2014-03" db="EMBL/GenBank/DDBJ databases">
        <title>Draft genome of the hookworm Oesophagostomum dentatum.</title>
        <authorList>
            <person name="Mitreva M."/>
        </authorList>
    </citation>
    <scope>NUCLEOTIDE SEQUENCE [LARGE SCALE GENOMIC DNA]</scope>
    <source>
        <strain evidence="2 3">OD-Hann</strain>
    </source>
</reference>
<dbReference type="Pfam" id="PF05585">
    <property type="entry name" value="DUF1758"/>
    <property type="match status" value="1"/>
</dbReference>
<dbReference type="InterPro" id="IPR008737">
    <property type="entry name" value="DUF1758"/>
</dbReference>
<evidence type="ECO:0000313" key="3">
    <source>
        <dbReference type="Proteomes" id="UP000053660"/>
    </source>
</evidence>
<dbReference type="EMBL" id="KN611602">
    <property type="protein sequence ID" value="KHJ76592.1"/>
    <property type="molecule type" value="Genomic_DNA"/>
</dbReference>
<dbReference type="AlphaFoldDB" id="A0A0B1RZE3"/>
<dbReference type="OrthoDB" id="5863279at2759"/>
<dbReference type="InterPro" id="IPR001969">
    <property type="entry name" value="Aspartic_peptidase_AS"/>
</dbReference>
<dbReference type="PANTHER" id="PTHR47331">
    <property type="entry name" value="PHD-TYPE DOMAIN-CONTAINING PROTEIN"/>
    <property type="match status" value="1"/>
</dbReference>